<keyword evidence="2" id="KW-0813">Transport</keyword>
<dbReference type="Pfam" id="PF03547">
    <property type="entry name" value="Mem_trans"/>
    <property type="match status" value="1"/>
</dbReference>
<dbReference type="Proteomes" id="UP000598467">
    <property type="component" value="Unassembled WGS sequence"/>
</dbReference>
<evidence type="ECO:0000313" key="9">
    <source>
        <dbReference type="Proteomes" id="UP000598467"/>
    </source>
</evidence>
<comment type="subcellular location">
    <subcellularLocation>
        <location evidence="1">Membrane</location>
        <topology evidence="1">Multi-pass membrane protein</topology>
    </subcellularLocation>
</comment>
<name>A0A926P3U4_9HYPH</name>
<keyword evidence="6 7" id="KW-0472">Membrane</keyword>
<feature type="transmembrane region" description="Helical" evidence="7">
    <location>
        <begin position="261"/>
        <end position="281"/>
    </location>
</feature>
<dbReference type="EMBL" id="JABFCZ010000032">
    <property type="protein sequence ID" value="MBD1549230.1"/>
    <property type="molecule type" value="Genomic_DNA"/>
</dbReference>
<feature type="transmembrane region" description="Helical" evidence="7">
    <location>
        <begin position="236"/>
        <end position="255"/>
    </location>
</feature>
<comment type="caution">
    <text evidence="8">The sequence shown here is derived from an EMBL/GenBank/DDBJ whole genome shotgun (WGS) entry which is preliminary data.</text>
</comment>
<feature type="transmembrane region" description="Helical" evidence="7">
    <location>
        <begin position="96"/>
        <end position="119"/>
    </location>
</feature>
<feature type="transmembrane region" description="Helical" evidence="7">
    <location>
        <begin position="167"/>
        <end position="187"/>
    </location>
</feature>
<dbReference type="RefSeq" id="WP_190293919.1">
    <property type="nucleotide sequence ID" value="NZ_JABFCZ010000032.1"/>
</dbReference>
<dbReference type="GO" id="GO:0016020">
    <property type="term" value="C:membrane"/>
    <property type="evidence" value="ECO:0007669"/>
    <property type="project" value="UniProtKB-SubCell"/>
</dbReference>
<feature type="transmembrane region" description="Helical" evidence="7">
    <location>
        <begin position="293"/>
        <end position="313"/>
    </location>
</feature>
<keyword evidence="4 7" id="KW-0812">Transmembrane</keyword>
<reference evidence="8" key="1">
    <citation type="submission" date="2020-05" db="EMBL/GenBank/DDBJ databases">
        <title>Identification of trans-AT polyketide cluster in two marine bacteria, producers of a novel glutaramide-containing polyketide sesbanimide D and analogs.</title>
        <authorList>
            <person name="Kacar D."/>
            <person name="Rodriguez P."/>
            <person name="Canedo L."/>
            <person name="Gonzalez E."/>
            <person name="Galan B."/>
            <person name="De La Calle F."/>
            <person name="Garcia J.L."/>
        </authorList>
    </citation>
    <scope>NUCLEOTIDE SEQUENCE</scope>
    <source>
        <strain evidence="8">PHM038</strain>
    </source>
</reference>
<evidence type="ECO:0000256" key="1">
    <source>
        <dbReference type="ARBA" id="ARBA00004141"/>
    </source>
</evidence>
<dbReference type="InterPro" id="IPR004776">
    <property type="entry name" value="Mem_transp_PIN-like"/>
</dbReference>
<feature type="transmembrane region" description="Helical" evidence="7">
    <location>
        <begin position="65"/>
        <end position="84"/>
    </location>
</feature>
<keyword evidence="3" id="KW-1003">Cell membrane</keyword>
<evidence type="ECO:0000256" key="7">
    <source>
        <dbReference type="SAM" id="Phobius"/>
    </source>
</evidence>
<protein>
    <submittedName>
        <fullName evidence="8">AEC family transporter</fullName>
    </submittedName>
</protein>
<feature type="transmembrane region" description="Helical" evidence="7">
    <location>
        <begin position="125"/>
        <end position="146"/>
    </location>
</feature>
<evidence type="ECO:0000313" key="8">
    <source>
        <dbReference type="EMBL" id="MBD1549230.1"/>
    </source>
</evidence>
<dbReference type="AlphaFoldDB" id="A0A926P3U4"/>
<evidence type="ECO:0000256" key="6">
    <source>
        <dbReference type="ARBA" id="ARBA00023136"/>
    </source>
</evidence>
<evidence type="ECO:0000256" key="3">
    <source>
        <dbReference type="ARBA" id="ARBA00022475"/>
    </source>
</evidence>
<proteinExistence type="predicted"/>
<feature type="transmembrane region" description="Helical" evidence="7">
    <location>
        <begin position="35"/>
        <end position="53"/>
    </location>
</feature>
<accession>A0A926P3U4</accession>
<feature type="transmembrane region" description="Helical" evidence="7">
    <location>
        <begin position="199"/>
        <end position="224"/>
    </location>
</feature>
<sequence length="318" mass="33143">MLNVLTISGTIFALIAAGYFAVLKNVFAAPELRVLGKYVINFAVPALIFRAVSSRSPGEVLNTGYLTAFLITSVVLFFFGYHLAKRGFRMSRAESTFHGMGMSCSNSGLIGYPIVVMALPSMAGTALALNMIVETLVMIPLVLIMAERASGGGKITLDTGRQIAVKVLLNPFIIAIIFGMTVSLSGLQLPEIVSKPIGLLASSSVAVSLIVIGGTLAGLPLGAVNLKIAAVVLGKLVLMPAMLATCLAILTAFGLGTGDPVLETAGLLMVATPAMATYPILAQSYGQENTAALAMFAMTILSFFTISALMWFLQIGAG</sequence>
<evidence type="ECO:0000256" key="2">
    <source>
        <dbReference type="ARBA" id="ARBA00022448"/>
    </source>
</evidence>
<organism evidence="8 9">
    <name type="scientific">Roseibium aggregatum</name>
    <dbReference type="NCBI Taxonomy" id="187304"/>
    <lineage>
        <taxon>Bacteria</taxon>
        <taxon>Pseudomonadati</taxon>
        <taxon>Pseudomonadota</taxon>
        <taxon>Alphaproteobacteria</taxon>
        <taxon>Hyphomicrobiales</taxon>
        <taxon>Stappiaceae</taxon>
        <taxon>Roseibium</taxon>
    </lineage>
</organism>
<evidence type="ECO:0000256" key="4">
    <source>
        <dbReference type="ARBA" id="ARBA00022692"/>
    </source>
</evidence>
<dbReference type="GO" id="GO:0055085">
    <property type="term" value="P:transmembrane transport"/>
    <property type="evidence" value="ECO:0007669"/>
    <property type="project" value="InterPro"/>
</dbReference>
<gene>
    <name evidence="8" type="ORF">HK439_23460</name>
</gene>
<evidence type="ECO:0000256" key="5">
    <source>
        <dbReference type="ARBA" id="ARBA00022989"/>
    </source>
</evidence>
<keyword evidence="5 7" id="KW-1133">Transmembrane helix</keyword>
<dbReference type="PANTHER" id="PTHR36838">
    <property type="entry name" value="AUXIN EFFLUX CARRIER FAMILY PROTEIN"/>
    <property type="match status" value="1"/>
</dbReference>
<dbReference type="PANTHER" id="PTHR36838:SF3">
    <property type="entry name" value="TRANSPORTER AUXIN EFFLUX CARRIER EC FAMILY"/>
    <property type="match status" value="1"/>
</dbReference>
<feature type="transmembrane region" description="Helical" evidence="7">
    <location>
        <begin position="6"/>
        <end position="23"/>
    </location>
</feature>